<evidence type="ECO:0000313" key="1">
    <source>
        <dbReference type="EMBL" id="PIP85702.1"/>
    </source>
</evidence>
<dbReference type="Proteomes" id="UP000231136">
    <property type="component" value="Unassembled WGS sequence"/>
</dbReference>
<dbReference type="EMBL" id="PCTR01000093">
    <property type="protein sequence ID" value="PIP85702.1"/>
    <property type="molecule type" value="Genomic_DNA"/>
</dbReference>
<organism evidence="1 2">
    <name type="scientific">Candidatus Collierbacteria bacterium CG22_combo_CG10-13_8_21_14_all_43_12</name>
    <dbReference type="NCBI Taxonomy" id="1974537"/>
    <lineage>
        <taxon>Bacteria</taxon>
        <taxon>Candidatus Collieribacteriota</taxon>
    </lineage>
</organism>
<comment type="caution">
    <text evidence="1">The sequence shown here is derived from an EMBL/GenBank/DDBJ whole genome shotgun (WGS) entry which is preliminary data.</text>
</comment>
<sequence>MRDRNLVEYVQELFKSGLRKCEIVEMLHQDATNISRWCRKSTVFDTLEKPVTRQERTRQSLYEFDKIILI</sequence>
<evidence type="ECO:0000313" key="2">
    <source>
        <dbReference type="Proteomes" id="UP000231136"/>
    </source>
</evidence>
<name>A0A2H0DU66_9BACT</name>
<dbReference type="AlphaFoldDB" id="A0A2H0DU66"/>
<gene>
    <name evidence="1" type="ORF">COW83_02805</name>
</gene>
<reference evidence="1 2" key="1">
    <citation type="submission" date="2017-09" db="EMBL/GenBank/DDBJ databases">
        <title>Depth-based differentiation of microbial function through sediment-hosted aquifers and enrichment of novel symbionts in the deep terrestrial subsurface.</title>
        <authorList>
            <person name="Probst A.J."/>
            <person name="Ladd B."/>
            <person name="Jarett J.K."/>
            <person name="Geller-Mcgrath D.E."/>
            <person name="Sieber C.M."/>
            <person name="Emerson J.B."/>
            <person name="Anantharaman K."/>
            <person name="Thomas B.C."/>
            <person name="Malmstrom R."/>
            <person name="Stieglmeier M."/>
            <person name="Klingl A."/>
            <person name="Woyke T."/>
            <person name="Ryan C.M."/>
            <person name="Banfield J.F."/>
        </authorList>
    </citation>
    <scope>NUCLEOTIDE SEQUENCE [LARGE SCALE GENOMIC DNA]</scope>
    <source>
        <strain evidence="1">CG22_combo_CG10-13_8_21_14_all_43_12</strain>
    </source>
</reference>
<accession>A0A2H0DU66</accession>
<proteinExistence type="predicted"/>
<protein>
    <submittedName>
        <fullName evidence="1">Uncharacterized protein</fullName>
    </submittedName>
</protein>